<accession>A0A455SH81</accession>
<sequence>MQKGKEIKDARQMKREEPSPIKMVHIKMVHIVEDDEDIRSALSLIVKEVFPIELCLPLMGFRHSISFARKVTHSKNPAIFARFRYVYIGC</sequence>
<reference evidence="1" key="1">
    <citation type="submission" date="2018-12" db="EMBL/GenBank/DDBJ databases">
        <title>Novel natural products biosynthetic potential of the class Ktedonobacteria.</title>
        <authorList>
            <person name="Zheng Y."/>
            <person name="Saitou A."/>
            <person name="Wang C.M."/>
            <person name="Toyoda A."/>
            <person name="Minakuchi Y."/>
            <person name="Sekiguchi Y."/>
            <person name="Ueda K."/>
            <person name="Takano H."/>
            <person name="Sakai Y."/>
            <person name="Yokota A."/>
            <person name="Yabe S."/>
        </authorList>
    </citation>
    <scope>NUCLEOTIDE SEQUENCE</scope>
    <source>
        <strain evidence="1">COM3</strain>
    </source>
</reference>
<protein>
    <submittedName>
        <fullName evidence="1">Uncharacterized protein</fullName>
    </submittedName>
</protein>
<name>A0A455SH81_9CHLR</name>
<organism evidence="1">
    <name type="scientific">Thermosporothrix sp. COM3</name>
    <dbReference type="NCBI Taxonomy" id="2490863"/>
    <lineage>
        <taxon>Bacteria</taxon>
        <taxon>Bacillati</taxon>
        <taxon>Chloroflexota</taxon>
        <taxon>Ktedonobacteria</taxon>
        <taxon>Ktedonobacterales</taxon>
        <taxon>Thermosporotrichaceae</taxon>
        <taxon>Thermosporothrix</taxon>
    </lineage>
</organism>
<dbReference type="EMBL" id="AP019376">
    <property type="protein sequence ID" value="BBH87106.1"/>
    <property type="molecule type" value="Genomic_DNA"/>
</dbReference>
<proteinExistence type="predicted"/>
<dbReference type="AlphaFoldDB" id="A0A455SH81"/>
<evidence type="ECO:0000313" key="1">
    <source>
        <dbReference type="EMBL" id="BBH87106.1"/>
    </source>
</evidence>
<gene>
    <name evidence="1" type="ORF">KTC_18570</name>
</gene>